<gene>
    <name evidence="2" type="ORF">IV501_04210</name>
    <name evidence="3" type="ORF">IV501_10415</name>
</gene>
<comment type="caution">
    <text evidence="2">The sequence shown here is derived from an EMBL/GenBank/DDBJ whole genome shotgun (WGS) entry which is preliminary data.</text>
</comment>
<protein>
    <submittedName>
        <fullName evidence="2">DUF4166 domain-containing protein</fullName>
    </submittedName>
</protein>
<feature type="domain" description="DUF4166" evidence="1">
    <location>
        <begin position="70"/>
        <end position="256"/>
    </location>
</feature>
<dbReference type="AlphaFoldDB" id="A0A934SKZ9"/>
<dbReference type="EMBL" id="JAEPES010000001">
    <property type="protein sequence ID" value="MBK4346827.1"/>
    <property type="molecule type" value="Genomic_DNA"/>
</dbReference>
<dbReference type="InterPro" id="IPR025311">
    <property type="entry name" value="DUF4166"/>
</dbReference>
<evidence type="ECO:0000259" key="1">
    <source>
        <dbReference type="Pfam" id="PF13761"/>
    </source>
</evidence>
<organism evidence="2 4">
    <name type="scientific">Lacisediminihabitans changchengi</name>
    <dbReference type="NCBI Taxonomy" id="2787634"/>
    <lineage>
        <taxon>Bacteria</taxon>
        <taxon>Bacillati</taxon>
        <taxon>Actinomycetota</taxon>
        <taxon>Actinomycetes</taxon>
        <taxon>Micrococcales</taxon>
        <taxon>Microbacteriaceae</taxon>
        <taxon>Lacisediminihabitans</taxon>
    </lineage>
</organism>
<accession>A0A934SKZ9</accession>
<dbReference type="Pfam" id="PF13761">
    <property type="entry name" value="DUF4166"/>
    <property type="match status" value="1"/>
</dbReference>
<reference evidence="2" key="1">
    <citation type="submission" date="2021-01" db="EMBL/GenBank/DDBJ databases">
        <title>Lacisediminihabitans sp. nov. strain G11-30, isolated from Antarctic Soil.</title>
        <authorList>
            <person name="Li J."/>
        </authorList>
    </citation>
    <scope>NUCLEOTIDE SEQUENCE</scope>
    <source>
        <strain evidence="2">G11-30</strain>
    </source>
</reference>
<evidence type="ECO:0000313" key="3">
    <source>
        <dbReference type="EMBL" id="MBK4348050.1"/>
    </source>
</evidence>
<evidence type="ECO:0000313" key="2">
    <source>
        <dbReference type="EMBL" id="MBK4346827.1"/>
    </source>
</evidence>
<proteinExistence type="predicted"/>
<name>A0A934SKZ9_9MICO</name>
<evidence type="ECO:0000313" key="4">
    <source>
        <dbReference type="Proteomes" id="UP000636458"/>
    </source>
</evidence>
<sequence>MHGARARHSTSVRSIKRRWISAASDSTPCVRPFSPRPGRALARQNTTRLTGSNTAPSPYELVLGDELDALHPRLRAYFDGIPDGSTGVGSGVFERVGTPRLWLWPVLWLLEREGVLFPVWSARVPFTVRNCPVIDAAGNTAVLASREFRFSARRPFGRDREMTDAITAERGRLVDHLGTQRRYAARLRAEVVDGELHLVSTRVSVRFGRFAIPIPTSIAPVVRLVERFDAKSGLQHVSVVVESPRLGRLYEYAGSFSYSVVPGAW</sequence>
<dbReference type="EMBL" id="JAEPES010000003">
    <property type="protein sequence ID" value="MBK4348050.1"/>
    <property type="molecule type" value="Genomic_DNA"/>
</dbReference>
<keyword evidence="4" id="KW-1185">Reference proteome</keyword>
<dbReference type="Proteomes" id="UP000636458">
    <property type="component" value="Unassembled WGS sequence"/>
</dbReference>